<dbReference type="InterPro" id="IPR021833">
    <property type="entry name" value="DUF3425"/>
</dbReference>
<keyword evidence="3" id="KW-1185">Reference proteome</keyword>
<evidence type="ECO:0000313" key="3">
    <source>
        <dbReference type="Proteomes" id="UP001152300"/>
    </source>
</evidence>
<dbReference type="PANTHER" id="PTHR38116:SF1">
    <property type="entry name" value="BZIP DOMAIN-CONTAINING PROTEIN"/>
    <property type="match status" value="1"/>
</dbReference>
<sequence length="353" mass="40193">MDSNAIFTGGEEEWPHRPPIIIDCMPQQERIFAPQDDWTGVSDPVERRKRQNRLLQRACRQRKAKQKQSSHTHPPSSGKGAAKRAGERCIDTESSRNILHNSSALCPPTSKYTSLWHLFDLAARPSKTDVSEVTKTLSICNLNTFQALDLTVQFEKWATRSGMMSFPRADLSLTLVKFNILRAICSNARTLGYSSAESTDDEALSPFCDASNVQYHVPALPWSLRPTELQRQLPHHPWIDLLPIPQMRDNLLRAEDNFDDMELCGDLVGFFSASKCDVGMIVWGEPWDPAGWEATDEFLKQWGWTVRGCREVFESTNSWRSRRGESFLNFDKLMGHEVEQASVMLQPRANVLR</sequence>
<accession>A0A9X0DQ72</accession>
<dbReference type="PANTHER" id="PTHR38116">
    <property type="entry name" value="CHROMOSOME 7, WHOLE GENOME SHOTGUN SEQUENCE"/>
    <property type="match status" value="1"/>
</dbReference>
<reference evidence="2" key="1">
    <citation type="submission" date="2022-11" db="EMBL/GenBank/DDBJ databases">
        <title>Genome Resource of Sclerotinia nivalis Strain SnTB1, a Plant Pathogen Isolated from American Ginseng.</title>
        <authorList>
            <person name="Fan S."/>
        </authorList>
    </citation>
    <scope>NUCLEOTIDE SEQUENCE</scope>
    <source>
        <strain evidence="2">SnTB1</strain>
    </source>
</reference>
<name>A0A9X0DQ72_9HELO</name>
<evidence type="ECO:0000256" key="1">
    <source>
        <dbReference type="SAM" id="MobiDB-lite"/>
    </source>
</evidence>
<dbReference type="AlphaFoldDB" id="A0A9X0DQ72"/>
<dbReference type="Proteomes" id="UP001152300">
    <property type="component" value="Unassembled WGS sequence"/>
</dbReference>
<organism evidence="2 3">
    <name type="scientific">Sclerotinia nivalis</name>
    <dbReference type="NCBI Taxonomy" id="352851"/>
    <lineage>
        <taxon>Eukaryota</taxon>
        <taxon>Fungi</taxon>
        <taxon>Dikarya</taxon>
        <taxon>Ascomycota</taxon>
        <taxon>Pezizomycotina</taxon>
        <taxon>Leotiomycetes</taxon>
        <taxon>Helotiales</taxon>
        <taxon>Sclerotiniaceae</taxon>
        <taxon>Sclerotinia</taxon>
    </lineage>
</organism>
<dbReference type="Pfam" id="PF11905">
    <property type="entry name" value="DUF3425"/>
    <property type="match status" value="1"/>
</dbReference>
<gene>
    <name evidence="2" type="ORF">OCU04_002189</name>
</gene>
<proteinExistence type="predicted"/>
<protein>
    <recommendedName>
        <fullName evidence="4">BZIP domain-containing protein</fullName>
    </recommendedName>
</protein>
<dbReference type="OrthoDB" id="2245989at2759"/>
<feature type="region of interest" description="Disordered" evidence="1">
    <location>
        <begin position="58"/>
        <end position="87"/>
    </location>
</feature>
<feature type="compositionally biased region" description="Basic residues" evidence="1">
    <location>
        <begin position="59"/>
        <end position="70"/>
    </location>
</feature>
<evidence type="ECO:0000313" key="2">
    <source>
        <dbReference type="EMBL" id="KAJ8071881.1"/>
    </source>
</evidence>
<dbReference type="CDD" id="cd14688">
    <property type="entry name" value="bZIP_YAP"/>
    <property type="match status" value="1"/>
</dbReference>
<evidence type="ECO:0008006" key="4">
    <source>
        <dbReference type="Google" id="ProtNLM"/>
    </source>
</evidence>
<dbReference type="EMBL" id="JAPEIS010000001">
    <property type="protein sequence ID" value="KAJ8071881.1"/>
    <property type="molecule type" value="Genomic_DNA"/>
</dbReference>
<comment type="caution">
    <text evidence="2">The sequence shown here is derived from an EMBL/GenBank/DDBJ whole genome shotgun (WGS) entry which is preliminary data.</text>
</comment>